<keyword evidence="1" id="KW-0812">Transmembrane</keyword>
<name>A0ABY7NS76_9SPHN</name>
<evidence type="ECO:0000313" key="2">
    <source>
        <dbReference type="EMBL" id="WBO22814.1"/>
    </source>
</evidence>
<proteinExistence type="predicted"/>
<dbReference type="Proteomes" id="UP001210865">
    <property type="component" value="Chromosome"/>
</dbReference>
<evidence type="ECO:0000313" key="3">
    <source>
        <dbReference type="Proteomes" id="UP001210865"/>
    </source>
</evidence>
<protein>
    <submittedName>
        <fullName evidence="2">Uncharacterized protein</fullName>
    </submittedName>
</protein>
<accession>A0ABY7NS76</accession>
<reference evidence="2 3" key="1">
    <citation type="submission" date="2022-12" db="EMBL/GenBank/DDBJ databases">
        <title>Sphingomonas abieness sp. nov., an endophytic bacterium isolated from Abies koreana.</title>
        <authorList>
            <person name="Jiang L."/>
            <person name="Lee J."/>
        </authorList>
    </citation>
    <scope>NUCLEOTIDE SEQUENCE [LARGE SCALE GENOMIC DNA]</scope>
    <source>
        <strain evidence="3">PAMB 00755</strain>
    </source>
</reference>
<organism evidence="2 3">
    <name type="scientific">Sphingomonas abietis</name>
    <dbReference type="NCBI Taxonomy" id="3012344"/>
    <lineage>
        <taxon>Bacteria</taxon>
        <taxon>Pseudomonadati</taxon>
        <taxon>Pseudomonadota</taxon>
        <taxon>Alphaproteobacteria</taxon>
        <taxon>Sphingomonadales</taxon>
        <taxon>Sphingomonadaceae</taxon>
        <taxon>Sphingomonas</taxon>
    </lineage>
</organism>
<keyword evidence="1" id="KW-0472">Membrane</keyword>
<evidence type="ECO:0000256" key="1">
    <source>
        <dbReference type="SAM" id="Phobius"/>
    </source>
</evidence>
<feature type="transmembrane region" description="Helical" evidence="1">
    <location>
        <begin position="12"/>
        <end position="36"/>
    </location>
</feature>
<keyword evidence="3" id="KW-1185">Reference proteome</keyword>
<keyword evidence="1" id="KW-1133">Transmembrane helix</keyword>
<sequence length="61" mass="6328">MPPADNSAQASVATMVMGRLLLAAFGLGSLAFLIAIDRPQWFHIHPANGVAAAPPHAARPL</sequence>
<gene>
    <name evidence="2" type="ORF">PBT88_01280</name>
</gene>
<dbReference type="RefSeq" id="WP_270077454.1">
    <property type="nucleotide sequence ID" value="NZ_CP115174.1"/>
</dbReference>
<dbReference type="EMBL" id="CP115174">
    <property type="protein sequence ID" value="WBO22814.1"/>
    <property type="molecule type" value="Genomic_DNA"/>
</dbReference>